<sequence>MIAQHRSVWLSAAAVLIIAAPLVVPGLGGDFKGSDDIGTDAITESHPGYQPWFQPLWKPPSDEIESMLFALQASLGTGVIGYLIGRRHGSRRDDVTRR</sequence>
<comment type="subcellular location">
    <subcellularLocation>
        <location evidence="10">Cell membrane</location>
        <topology evidence="10">Multi-pass membrane protein</topology>
    </subcellularLocation>
</comment>
<dbReference type="OrthoDB" id="1551318at2"/>
<feature type="transmembrane region" description="Helical" evidence="10">
    <location>
        <begin position="7"/>
        <end position="24"/>
    </location>
</feature>
<evidence type="ECO:0000256" key="1">
    <source>
        <dbReference type="ARBA" id="ARBA00022426"/>
    </source>
</evidence>
<comment type="pathway">
    <text evidence="10">Cofactor biosynthesis; adenosylcobalamin biosynthesis.</text>
</comment>
<keyword evidence="12" id="KW-1185">Reference proteome</keyword>
<dbReference type="GO" id="GO:0015087">
    <property type="term" value="F:cobalt ion transmembrane transporter activity"/>
    <property type="evidence" value="ECO:0007669"/>
    <property type="project" value="UniProtKB-UniRule"/>
</dbReference>
<evidence type="ECO:0000256" key="4">
    <source>
        <dbReference type="ARBA" id="ARBA00022573"/>
    </source>
</evidence>
<keyword evidence="3 10" id="KW-1003">Cell membrane</keyword>
<comment type="subunit">
    <text evidence="10">Forms an energy-coupling factor (ECF) transporter complex composed of an ATP-binding protein (A component, CbiO), a transmembrane protein (T component, CbiQ) and 2 possible substrate-capture proteins (S components, CbiM and CbiN) of unknown stoichimetry.</text>
</comment>
<feature type="transmembrane region" description="Helical" evidence="10">
    <location>
        <begin position="66"/>
        <end position="84"/>
    </location>
</feature>
<evidence type="ECO:0000313" key="11">
    <source>
        <dbReference type="EMBL" id="PKU25020.1"/>
    </source>
</evidence>
<keyword evidence="7 10" id="KW-0406">Ion transport</keyword>
<evidence type="ECO:0000256" key="9">
    <source>
        <dbReference type="ARBA" id="ARBA00023285"/>
    </source>
</evidence>
<evidence type="ECO:0000256" key="10">
    <source>
        <dbReference type="HAMAP-Rule" id="MF_00330"/>
    </source>
</evidence>
<proteinExistence type="inferred from homology"/>
<evidence type="ECO:0000256" key="3">
    <source>
        <dbReference type="ARBA" id="ARBA00022475"/>
    </source>
</evidence>
<comment type="similarity">
    <text evidence="10">Belongs to the CbiN family.</text>
</comment>
<comment type="function">
    <text evidence="10">Part of the energy-coupling factor (ECF) transporter complex CbiMNOQ involved in cobalt import.</text>
</comment>
<dbReference type="PANTHER" id="PTHR38662:SF1">
    <property type="entry name" value="COBALT TRANSPORT PROTEIN CBIN"/>
    <property type="match status" value="1"/>
</dbReference>
<evidence type="ECO:0000313" key="12">
    <source>
        <dbReference type="Proteomes" id="UP000233293"/>
    </source>
</evidence>
<evidence type="ECO:0000256" key="2">
    <source>
        <dbReference type="ARBA" id="ARBA00022448"/>
    </source>
</evidence>
<dbReference type="GO" id="GO:0005886">
    <property type="term" value="C:plasma membrane"/>
    <property type="evidence" value="ECO:0007669"/>
    <property type="project" value="UniProtKB-SubCell"/>
</dbReference>
<dbReference type="UniPathway" id="UPA00148"/>
<evidence type="ECO:0000256" key="6">
    <source>
        <dbReference type="ARBA" id="ARBA00022989"/>
    </source>
</evidence>
<gene>
    <name evidence="10" type="primary">cbiN</name>
    <name evidence="11" type="ORF">CWS72_08580</name>
</gene>
<evidence type="ECO:0000256" key="8">
    <source>
        <dbReference type="ARBA" id="ARBA00023136"/>
    </source>
</evidence>
<name>A0A2N3PX85_9PROT</name>
<dbReference type="AlphaFoldDB" id="A0A2N3PX85"/>
<evidence type="ECO:0000256" key="5">
    <source>
        <dbReference type="ARBA" id="ARBA00022692"/>
    </source>
</evidence>
<dbReference type="EMBL" id="PIUM01000007">
    <property type="protein sequence ID" value="PKU25020.1"/>
    <property type="molecule type" value="Genomic_DNA"/>
</dbReference>
<dbReference type="PANTHER" id="PTHR38662">
    <property type="entry name" value="COBALT TRANSPORT PROTEIN CBIN"/>
    <property type="match status" value="1"/>
</dbReference>
<protein>
    <recommendedName>
        <fullName evidence="10">Cobalt transport protein CbiN</fullName>
    </recommendedName>
    <alternativeName>
        <fullName evidence="10">Energy-coupling factor transporter probable substrate-capture protein CbiN</fullName>
        <shortName evidence="10">ECF transporter S component CbiN</shortName>
    </alternativeName>
</protein>
<keyword evidence="9 10" id="KW-0170">Cobalt</keyword>
<keyword evidence="2 10" id="KW-0813">Transport</keyword>
<dbReference type="GO" id="GO:0009236">
    <property type="term" value="P:cobalamin biosynthetic process"/>
    <property type="evidence" value="ECO:0007669"/>
    <property type="project" value="UniProtKB-UniRule"/>
</dbReference>
<organism evidence="11 12">
    <name type="scientific">Telmatospirillum siberiense</name>
    <dbReference type="NCBI Taxonomy" id="382514"/>
    <lineage>
        <taxon>Bacteria</taxon>
        <taxon>Pseudomonadati</taxon>
        <taxon>Pseudomonadota</taxon>
        <taxon>Alphaproteobacteria</taxon>
        <taxon>Rhodospirillales</taxon>
        <taxon>Rhodospirillaceae</taxon>
        <taxon>Telmatospirillum</taxon>
    </lineage>
</organism>
<keyword evidence="5 10" id="KW-0812">Transmembrane</keyword>
<keyword evidence="6 10" id="KW-1133">Transmembrane helix</keyword>
<reference evidence="12" key="1">
    <citation type="submission" date="2017-12" db="EMBL/GenBank/DDBJ databases">
        <title>Draft genome sequence of Telmatospirillum siberiense 26-4b1T, an acidotolerant peatland alphaproteobacterium potentially involved in sulfur cycling.</title>
        <authorList>
            <person name="Hausmann B."/>
            <person name="Pjevac P."/>
            <person name="Schreck K."/>
            <person name="Herbold C.W."/>
            <person name="Daims H."/>
            <person name="Wagner M."/>
            <person name="Pester M."/>
            <person name="Loy A."/>
        </authorList>
    </citation>
    <scope>NUCLEOTIDE SEQUENCE [LARGE SCALE GENOMIC DNA]</scope>
    <source>
        <strain evidence="12">26-4b1</strain>
    </source>
</reference>
<dbReference type="InterPro" id="IPR003705">
    <property type="entry name" value="CbiN"/>
</dbReference>
<keyword evidence="1 10" id="KW-0171">Cobalt transport</keyword>
<dbReference type="HAMAP" id="MF_00330">
    <property type="entry name" value="CbiN"/>
    <property type="match status" value="1"/>
</dbReference>
<keyword evidence="4 10" id="KW-0169">Cobalamin biosynthesis</keyword>
<dbReference type="Proteomes" id="UP000233293">
    <property type="component" value="Unassembled WGS sequence"/>
</dbReference>
<dbReference type="Pfam" id="PF02553">
    <property type="entry name" value="CbiN"/>
    <property type="match status" value="1"/>
</dbReference>
<evidence type="ECO:0000256" key="7">
    <source>
        <dbReference type="ARBA" id="ARBA00023065"/>
    </source>
</evidence>
<accession>A0A2N3PX85</accession>
<dbReference type="NCBIfam" id="NF002780">
    <property type="entry name" value="PRK02898.1"/>
    <property type="match status" value="1"/>
</dbReference>
<keyword evidence="8 10" id="KW-0472">Membrane</keyword>
<comment type="caution">
    <text evidence="11">The sequence shown here is derived from an EMBL/GenBank/DDBJ whole genome shotgun (WGS) entry which is preliminary data.</text>
</comment>